<keyword evidence="1" id="KW-0472">Membrane</keyword>
<organism evidence="3 4">
    <name type="scientific">Trifolium pratense</name>
    <name type="common">Red clover</name>
    <dbReference type="NCBI Taxonomy" id="57577"/>
    <lineage>
        <taxon>Eukaryota</taxon>
        <taxon>Viridiplantae</taxon>
        <taxon>Streptophyta</taxon>
        <taxon>Embryophyta</taxon>
        <taxon>Tracheophyta</taxon>
        <taxon>Spermatophyta</taxon>
        <taxon>Magnoliopsida</taxon>
        <taxon>eudicotyledons</taxon>
        <taxon>Gunneridae</taxon>
        <taxon>Pentapetalae</taxon>
        <taxon>rosids</taxon>
        <taxon>fabids</taxon>
        <taxon>Fabales</taxon>
        <taxon>Fabaceae</taxon>
        <taxon>Papilionoideae</taxon>
        <taxon>50 kb inversion clade</taxon>
        <taxon>NPAAA clade</taxon>
        <taxon>Hologalegina</taxon>
        <taxon>IRL clade</taxon>
        <taxon>Trifolieae</taxon>
        <taxon>Trifolium</taxon>
    </lineage>
</organism>
<dbReference type="EMBL" id="ASHM01070152">
    <property type="protein sequence ID" value="PNX55065.1"/>
    <property type="molecule type" value="Genomic_DNA"/>
</dbReference>
<evidence type="ECO:0000256" key="1">
    <source>
        <dbReference type="SAM" id="Phobius"/>
    </source>
</evidence>
<dbReference type="AlphaFoldDB" id="A0A2K3JLZ7"/>
<comment type="caution">
    <text evidence="3">The sequence shown here is derived from an EMBL/GenBank/DDBJ whole genome shotgun (WGS) entry which is preliminary data.</text>
</comment>
<reference evidence="3 4" key="2">
    <citation type="journal article" date="2017" name="Front. Plant Sci.">
        <title>Gene Classification and Mining of Molecular Markers Useful in Red Clover (Trifolium pratense) Breeding.</title>
        <authorList>
            <person name="Istvanek J."/>
            <person name="Dluhosova J."/>
            <person name="Dluhos P."/>
            <person name="Patkova L."/>
            <person name="Nedelnik J."/>
            <person name="Repkova J."/>
        </authorList>
    </citation>
    <scope>NUCLEOTIDE SEQUENCE [LARGE SCALE GENOMIC DNA]</scope>
    <source>
        <strain evidence="4">cv. Tatra</strain>
        <tissue evidence="3">Young leaves</tissue>
    </source>
</reference>
<reference evidence="3 4" key="1">
    <citation type="journal article" date="2014" name="Am. J. Bot.">
        <title>Genome assembly and annotation for red clover (Trifolium pratense; Fabaceae).</title>
        <authorList>
            <person name="Istvanek J."/>
            <person name="Jaros M."/>
            <person name="Krenek A."/>
            <person name="Repkova J."/>
        </authorList>
    </citation>
    <scope>NUCLEOTIDE SEQUENCE [LARGE SCALE GENOMIC DNA]</scope>
    <source>
        <strain evidence="4">cv. Tatra</strain>
        <tissue evidence="3">Young leaves</tissue>
    </source>
</reference>
<keyword evidence="1" id="KW-0812">Transmembrane</keyword>
<evidence type="ECO:0000313" key="4">
    <source>
        <dbReference type="Proteomes" id="UP000236291"/>
    </source>
</evidence>
<feature type="chain" id="PRO_5014461847" evidence="2">
    <location>
        <begin position="27"/>
        <end position="93"/>
    </location>
</feature>
<gene>
    <name evidence="3" type="ORF">L195_g048690</name>
</gene>
<evidence type="ECO:0000313" key="3">
    <source>
        <dbReference type="EMBL" id="PNX55065.1"/>
    </source>
</evidence>
<feature type="signal peptide" evidence="2">
    <location>
        <begin position="1"/>
        <end position="26"/>
    </location>
</feature>
<proteinExistence type="predicted"/>
<sequence length="93" mass="10659">MELNKKAMVKLALMVFLLGFTATVDARFDRESFIKQSLQYVDVVILEKHVTQLAKVAFAHYLFLHSVVALMQLIFAMINVTTDPKVDLIIKFK</sequence>
<keyword evidence="2" id="KW-0732">Signal</keyword>
<protein>
    <submittedName>
        <fullName evidence="3">Trypsin inhibitor</fullName>
    </submittedName>
</protein>
<dbReference type="Proteomes" id="UP000236291">
    <property type="component" value="Unassembled WGS sequence"/>
</dbReference>
<feature type="transmembrane region" description="Helical" evidence="1">
    <location>
        <begin position="58"/>
        <end position="78"/>
    </location>
</feature>
<evidence type="ECO:0000256" key="2">
    <source>
        <dbReference type="SAM" id="SignalP"/>
    </source>
</evidence>
<keyword evidence="1" id="KW-1133">Transmembrane helix</keyword>
<accession>A0A2K3JLZ7</accession>
<name>A0A2K3JLZ7_TRIPR</name>